<dbReference type="Pfam" id="PF09731">
    <property type="entry name" value="Mitofilin"/>
    <property type="match status" value="2"/>
</dbReference>
<keyword evidence="3 7" id="KW-0999">Mitochondrion inner membrane</keyword>
<protein>
    <recommendedName>
        <fullName evidence="7">MICOS complex subunit MIC60</fullName>
    </recommendedName>
    <alternativeName>
        <fullName evidence="7">Mitofilin</fullName>
    </alternativeName>
</protein>
<dbReference type="OrthoDB" id="10261039at2759"/>
<keyword evidence="2 7" id="KW-0812">Transmembrane</keyword>
<comment type="subunit">
    <text evidence="7">Component of the mitochondrial contact site and cristae organizing system (MICOS) complex.</text>
</comment>
<evidence type="ECO:0000256" key="5">
    <source>
        <dbReference type="ARBA" id="ARBA00023128"/>
    </source>
</evidence>
<dbReference type="STRING" id="6265.A0A0B2VLB8"/>
<name>A0A0B2VLB8_TOXCA</name>
<evidence type="ECO:0000256" key="7">
    <source>
        <dbReference type="RuleBase" id="RU363000"/>
    </source>
</evidence>
<dbReference type="AlphaFoldDB" id="A0A0B2VLB8"/>
<evidence type="ECO:0000313" key="9">
    <source>
        <dbReference type="EMBL" id="KHN82232.1"/>
    </source>
</evidence>
<dbReference type="PANTHER" id="PTHR15415:SF7">
    <property type="entry name" value="MICOS COMPLEX SUBUNIT MIC60"/>
    <property type="match status" value="1"/>
</dbReference>
<evidence type="ECO:0000256" key="6">
    <source>
        <dbReference type="ARBA" id="ARBA00023136"/>
    </source>
</evidence>
<organism evidence="9 10">
    <name type="scientific">Toxocara canis</name>
    <name type="common">Canine roundworm</name>
    <dbReference type="NCBI Taxonomy" id="6265"/>
    <lineage>
        <taxon>Eukaryota</taxon>
        <taxon>Metazoa</taxon>
        <taxon>Ecdysozoa</taxon>
        <taxon>Nematoda</taxon>
        <taxon>Chromadorea</taxon>
        <taxon>Rhabditida</taxon>
        <taxon>Spirurina</taxon>
        <taxon>Ascaridomorpha</taxon>
        <taxon>Ascaridoidea</taxon>
        <taxon>Toxocaridae</taxon>
        <taxon>Toxocara</taxon>
    </lineage>
</organism>
<proteinExistence type="inferred from homology"/>
<evidence type="ECO:0000256" key="8">
    <source>
        <dbReference type="SAM" id="Coils"/>
    </source>
</evidence>
<evidence type="ECO:0000256" key="4">
    <source>
        <dbReference type="ARBA" id="ARBA00022989"/>
    </source>
</evidence>
<keyword evidence="6" id="KW-0472">Membrane</keyword>
<dbReference type="InterPro" id="IPR019133">
    <property type="entry name" value="MIC60"/>
</dbReference>
<keyword evidence="4" id="KW-1133">Transmembrane helix</keyword>
<evidence type="ECO:0000256" key="1">
    <source>
        <dbReference type="ARBA" id="ARBA00010877"/>
    </source>
</evidence>
<evidence type="ECO:0000313" key="10">
    <source>
        <dbReference type="Proteomes" id="UP000031036"/>
    </source>
</evidence>
<keyword evidence="10" id="KW-1185">Reference proteome</keyword>
<dbReference type="GO" id="GO:0042407">
    <property type="term" value="P:cristae formation"/>
    <property type="evidence" value="ECO:0007669"/>
    <property type="project" value="TreeGrafter"/>
</dbReference>
<sequence>ALFSPKRSSLTKKLVVTSAVTAAAAGCTVVYAYVDPHFRVKVEETVPYSKDVFNYVIGGSSLGHTKQQMSELKDRVMRAMPQPKKKVEEGEQSLLKISPLPPIQKSSKSSAVVEPVDVTALPKEILPQEPISVEFRAKKNKELEDCLKAALASSTTKVQVATDAKVATIAAINEHSALMKKNVDDAQNADWEKVAQALQKVEKLSRTDSLDEINARNYLDNVRKVVSDGRACEVTRDNPLLANATETVNKLSQQLDELNSLVERSRSESRIMNQYKDLIEKSRQQFAQELKSILPNVDIHAKGCTVVYAYVDPHFRVKVEETVPYSKDVFNYVIGGSSLGHTKQQMSELKDRVMRAMPQPKKKVEEGEQSLLKISPLPPIQKSSKSSAVVEPVDVTALPKEILPQEPISVEFRAKKNKELEDCLKAALASSTTKVQVATDAKVATIAAINEHSALMKKNVDDAQNADWEKVAQALQKVEKLSRTDSLDEINARNYLDNVRKVVSDGRACEVTRDNPLLANATETVNKLSQQLDELNSLVERSRSESRIMNQYKDLIEKSRQQFAQELKSILPNVDIHAKDSKLTEDELNALIAHAHLRVDQLKRQLTEQQIREEENIARAVEQQRIADEQFAERRLQLEMQRMQQQNDVDLERKVVDNRRAWEMELEERLQRAASAHSEHLEQVLRTQRQLYDIEQSQRVEEAVTQERSLHSRQIGIAQAKLEGLEAALNSRVAADVENRRSKQFWIACQNLVESVVHGRKGGIDIEARRKPLAGELQVIKEASSGDQFVACLLEALPNETIYNGVYTEQDLKTRFYRLYKAARRVAKVDENGAGLISYLVSTVQNAMTLDLPRNFSLDDKIDVNSLDNYEVLSRAKWLVENDHLESAVRMVQLLKGEPQRLARDWVIDTRSHLQARLIASLLVTHASATNIRSIY</sequence>
<keyword evidence="5 7" id="KW-0496">Mitochondrion</keyword>
<feature type="non-terminal residue" evidence="9">
    <location>
        <position position="1"/>
    </location>
</feature>
<comment type="caution">
    <text evidence="9">The sequence shown here is derived from an EMBL/GenBank/DDBJ whole genome shotgun (WGS) entry which is preliminary data.</text>
</comment>
<evidence type="ECO:0000256" key="2">
    <source>
        <dbReference type="ARBA" id="ARBA00022692"/>
    </source>
</evidence>
<reference evidence="9 10" key="1">
    <citation type="submission" date="2014-11" db="EMBL/GenBank/DDBJ databases">
        <title>Genetic blueprint of the zoonotic pathogen Toxocara canis.</title>
        <authorList>
            <person name="Zhu X.-Q."/>
            <person name="Korhonen P.K."/>
            <person name="Cai H."/>
            <person name="Young N.D."/>
            <person name="Nejsum P."/>
            <person name="von Samson-Himmelstjerna G."/>
            <person name="Boag P.R."/>
            <person name="Tan P."/>
            <person name="Li Q."/>
            <person name="Min J."/>
            <person name="Yang Y."/>
            <person name="Wang X."/>
            <person name="Fang X."/>
            <person name="Hall R.S."/>
            <person name="Hofmann A."/>
            <person name="Sternberg P.W."/>
            <person name="Jex A.R."/>
            <person name="Gasser R.B."/>
        </authorList>
    </citation>
    <scope>NUCLEOTIDE SEQUENCE [LARGE SCALE GENOMIC DNA]</scope>
    <source>
        <strain evidence="9">PN_DK_2014</strain>
    </source>
</reference>
<dbReference type="OMA" id="WIKFREL"/>
<comment type="similarity">
    <text evidence="1 7">Belongs to the MICOS complex subunit Mic60 family.</text>
</comment>
<feature type="coiled-coil region" evidence="8">
    <location>
        <begin position="241"/>
        <end position="268"/>
    </location>
</feature>
<evidence type="ECO:0000256" key="3">
    <source>
        <dbReference type="ARBA" id="ARBA00022792"/>
    </source>
</evidence>
<dbReference type="PANTHER" id="PTHR15415">
    <property type="entry name" value="MITOFILIN"/>
    <property type="match status" value="1"/>
</dbReference>
<dbReference type="Proteomes" id="UP000031036">
    <property type="component" value="Unassembled WGS sequence"/>
</dbReference>
<dbReference type="EMBL" id="JPKZ01001394">
    <property type="protein sequence ID" value="KHN82232.1"/>
    <property type="molecule type" value="Genomic_DNA"/>
</dbReference>
<feature type="coiled-coil region" evidence="8">
    <location>
        <begin position="518"/>
        <end position="545"/>
    </location>
</feature>
<keyword evidence="8" id="KW-0175">Coiled coil</keyword>
<dbReference type="GO" id="GO:0061617">
    <property type="term" value="C:MICOS complex"/>
    <property type="evidence" value="ECO:0007669"/>
    <property type="project" value="TreeGrafter"/>
</dbReference>
<comment type="function">
    <text evidence="7">Component of the MICOS complex, a large protein complex of the mitochondrial inner membrane that plays crucial roles in the maintenance of crista junctions, inner membrane architecture, and formation of contact sites to the outer membrane.</text>
</comment>
<gene>
    <name evidence="9" type="primary">Immt</name>
    <name evidence="9" type="ORF">Tcan_09006</name>
</gene>
<feature type="coiled-coil region" evidence="8">
    <location>
        <begin position="585"/>
        <end position="624"/>
    </location>
</feature>
<comment type="subcellular location">
    <subcellularLocation>
        <location evidence="7">Mitochondrion inner membrane</location>
        <topology evidence="7">Single-pass membrane protein</topology>
    </subcellularLocation>
</comment>
<accession>A0A0B2VLB8</accession>